<dbReference type="EMBL" id="BPLR01008871">
    <property type="protein sequence ID" value="GIY27896.1"/>
    <property type="molecule type" value="Genomic_DNA"/>
</dbReference>
<name>A0AAV4S5Q5_CAEEX</name>
<evidence type="ECO:0000313" key="2">
    <source>
        <dbReference type="Proteomes" id="UP001054945"/>
    </source>
</evidence>
<dbReference type="AlphaFoldDB" id="A0AAV4S5Q5"/>
<proteinExistence type="predicted"/>
<sequence length="84" mass="9751">MAIVCSPILMKKNTDTSPSLPRNRTSLEEFTEMKFETRTQQKTVICSLFHKCKERNRCTFAILSRYSEVKLAMDTNSDLVGHRH</sequence>
<accession>A0AAV4S5Q5</accession>
<evidence type="ECO:0000313" key="1">
    <source>
        <dbReference type="EMBL" id="GIY27896.1"/>
    </source>
</evidence>
<dbReference type="Proteomes" id="UP001054945">
    <property type="component" value="Unassembled WGS sequence"/>
</dbReference>
<organism evidence="1 2">
    <name type="scientific">Caerostris extrusa</name>
    <name type="common">Bark spider</name>
    <name type="synonym">Caerostris bankana</name>
    <dbReference type="NCBI Taxonomy" id="172846"/>
    <lineage>
        <taxon>Eukaryota</taxon>
        <taxon>Metazoa</taxon>
        <taxon>Ecdysozoa</taxon>
        <taxon>Arthropoda</taxon>
        <taxon>Chelicerata</taxon>
        <taxon>Arachnida</taxon>
        <taxon>Araneae</taxon>
        <taxon>Araneomorphae</taxon>
        <taxon>Entelegynae</taxon>
        <taxon>Araneoidea</taxon>
        <taxon>Araneidae</taxon>
        <taxon>Caerostris</taxon>
    </lineage>
</organism>
<keyword evidence="2" id="KW-1185">Reference proteome</keyword>
<protein>
    <submittedName>
        <fullName evidence="1">Uncharacterized protein</fullName>
    </submittedName>
</protein>
<reference evidence="1 2" key="1">
    <citation type="submission" date="2021-06" db="EMBL/GenBank/DDBJ databases">
        <title>Caerostris extrusa draft genome.</title>
        <authorList>
            <person name="Kono N."/>
            <person name="Arakawa K."/>
        </authorList>
    </citation>
    <scope>NUCLEOTIDE SEQUENCE [LARGE SCALE GENOMIC DNA]</scope>
</reference>
<gene>
    <name evidence="1" type="ORF">CEXT_766961</name>
</gene>
<comment type="caution">
    <text evidence="1">The sequence shown here is derived from an EMBL/GenBank/DDBJ whole genome shotgun (WGS) entry which is preliminary data.</text>
</comment>